<organism evidence="1 2">
    <name type="scientific">Phocicoccus pinnipedialis</name>
    <dbReference type="NCBI Taxonomy" id="110845"/>
    <lineage>
        <taxon>Bacteria</taxon>
        <taxon>Bacillati</taxon>
        <taxon>Bacillota</taxon>
        <taxon>Bacilli</taxon>
        <taxon>Bacillales</taxon>
        <taxon>Salinicoccaceae</taxon>
        <taxon>Phocicoccus</taxon>
    </lineage>
</organism>
<evidence type="ECO:0000313" key="2">
    <source>
        <dbReference type="Proteomes" id="UP000588186"/>
    </source>
</evidence>
<evidence type="ECO:0000313" key="1">
    <source>
        <dbReference type="EMBL" id="CAD2077185.1"/>
    </source>
</evidence>
<name>A0A6V7RHC9_9BACL</name>
<proteinExistence type="predicted"/>
<sequence>MLTINIKKKIESRDYSLDFFKLEFFYENEKSKKKKYYAAQ</sequence>
<dbReference type="EMBL" id="CAJEWB010000010">
    <property type="protein sequence ID" value="CAD2077185.1"/>
    <property type="molecule type" value="Genomic_DNA"/>
</dbReference>
<reference evidence="1 2" key="1">
    <citation type="submission" date="2020-07" db="EMBL/GenBank/DDBJ databases">
        <authorList>
            <person name="Criscuolo A."/>
        </authorList>
    </citation>
    <scope>NUCLEOTIDE SEQUENCE [LARGE SCALE GENOMIC DNA]</scope>
    <source>
        <strain evidence="1">CIP107946</strain>
    </source>
</reference>
<dbReference type="AlphaFoldDB" id="A0A6V7RHC9"/>
<accession>A0A6V7RHC9</accession>
<protein>
    <submittedName>
        <fullName evidence="1">Uncharacterized protein</fullName>
    </submittedName>
</protein>
<keyword evidence="2" id="KW-1185">Reference proteome</keyword>
<gene>
    <name evidence="1" type="ORF">JEOPIN946_01426</name>
</gene>
<dbReference type="Proteomes" id="UP000588186">
    <property type="component" value="Unassembled WGS sequence"/>
</dbReference>
<comment type="caution">
    <text evidence="1">The sequence shown here is derived from an EMBL/GenBank/DDBJ whole genome shotgun (WGS) entry which is preliminary data.</text>
</comment>